<dbReference type="PANTHER" id="PTHR34675:SF1">
    <property type="entry name" value="PROTEIN TRIGALACTOSYLDIACYLGLYCEROL 2, CHLOROPLASTIC"/>
    <property type="match status" value="1"/>
</dbReference>
<dbReference type="PANTHER" id="PTHR34675">
    <property type="entry name" value="PROTEIN TRIGALACTOSYLDIACYLGLYCEROL 2, CHLOROPLASTIC"/>
    <property type="match status" value="1"/>
</dbReference>
<dbReference type="InterPro" id="IPR003399">
    <property type="entry name" value="Mce/MlaD"/>
</dbReference>
<dbReference type="InterPro" id="IPR039342">
    <property type="entry name" value="TGD2-like"/>
</dbReference>
<dbReference type="Pfam" id="PF02470">
    <property type="entry name" value="MlaD"/>
    <property type="match status" value="1"/>
</dbReference>
<keyword evidence="2" id="KW-1133">Transmembrane helix</keyword>
<evidence type="ECO:0000313" key="5">
    <source>
        <dbReference type="Proteomes" id="UP001154265"/>
    </source>
</evidence>
<evidence type="ECO:0000259" key="3">
    <source>
        <dbReference type="Pfam" id="PF02470"/>
    </source>
</evidence>
<feature type="domain" description="Mce/MlaD" evidence="3">
    <location>
        <begin position="38"/>
        <end position="109"/>
    </location>
</feature>
<evidence type="ECO:0000313" key="4">
    <source>
        <dbReference type="EMBL" id="MDG2991636.1"/>
    </source>
</evidence>
<feature type="compositionally biased region" description="Basic and acidic residues" evidence="1">
    <location>
        <begin position="395"/>
        <end position="412"/>
    </location>
</feature>
<feature type="compositionally biased region" description="Low complexity" evidence="1">
    <location>
        <begin position="370"/>
        <end position="394"/>
    </location>
</feature>
<evidence type="ECO:0000256" key="2">
    <source>
        <dbReference type="SAM" id="Phobius"/>
    </source>
</evidence>
<comment type="caution">
    <text evidence="4">The sequence shown here is derived from an EMBL/GenBank/DDBJ whole genome shotgun (WGS) entry which is preliminary data.</text>
</comment>
<feature type="region of interest" description="Disordered" evidence="1">
    <location>
        <begin position="370"/>
        <end position="412"/>
    </location>
</feature>
<keyword evidence="5" id="KW-1185">Reference proteome</keyword>
<gene>
    <name evidence="4" type="ORF">L3556_11935</name>
</gene>
<proteinExistence type="predicted"/>
<evidence type="ECO:0000256" key="1">
    <source>
        <dbReference type="SAM" id="MobiDB-lite"/>
    </source>
</evidence>
<name>A0ABT6F1H8_9SYNE</name>
<dbReference type="EMBL" id="JAKKUT010000002">
    <property type="protein sequence ID" value="MDG2991636.1"/>
    <property type="molecule type" value="Genomic_DNA"/>
</dbReference>
<reference evidence="4" key="1">
    <citation type="journal article" date="2022" name="Genome Biol. Evol.">
        <title>A New Gene Family Diagnostic for Intracellular Biomineralization of Amorphous Ca Carbonates by Cyanobacteria.</title>
        <authorList>
            <person name="Benzerara K."/>
            <person name="Duprat E."/>
            <person name="Bitard-Feildel T."/>
            <person name="Caumes G."/>
            <person name="Cassier-Chauvat C."/>
            <person name="Chauvat F."/>
            <person name="Dezi M."/>
            <person name="Diop S.I."/>
            <person name="Gaschignard G."/>
            <person name="Gorgen S."/>
            <person name="Gugger M."/>
            <person name="Lopez-Garcia P."/>
            <person name="Millet M."/>
            <person name="Skouri-Panet F."/>
            <person name="Moreira D."/>
            <person name="Callebaut I."/>
        </authorList>
    </citation>
    <scope>NUCLEOTIDE SEQUENCE</scope>
    <source>
        <strain evidence="4">G9</strain>
    </source>
</reference>
<reference evidence="4" key="2">
    <citation type="submission" date="2022-01" db="EMBL/GenBank/DDBJ databases">
        <authorList>
            <person name="Zivanovic Y."/>
            <person name="Moreira D."/>
            <person name="Lopez-Garcia P."/>
        </authorList>
    </citation>
    <scope>NUCLEOTIDE SEQUENCE</scope>
    <source>
        <strain evidence="4">G9</strain>
    </source>
</reference>
<dbReference type="RefSeq" id="WP_277867498.1">
    <property type="nucleotide sequence ID" value="NZ_JAKKUT010000002.1"/>
</dbReference>
<feature type="transmembrane region" description="Helical" evidence="2">
    <location>
        <begin position="12"/>
        <end position="29"/>
    </location>
</feature>
<sequence>MRSRIAREGSVGLFILGGVAIFSIVLLWLRGQLFAGKTYTLEVELQSAPGLAAGTSVRYRGINVGRVADIKVEPTGIIAILRIDDVIIPRNTVPEIRQAGFIGQSYLDFPAPEEALTLPENISAFAPQCDPKLIYCNGDRLVGATGQGLDDFIRTANRFTAALESSGIIDNANVLFTSANRTLDTADESLSKVGLALDNFNELSVDAKEQLGEFSAAARSVDRAANQISSLVEVNRDTITSTLKNLDAAGGDLRVALNSLTPFMNRLQEGQLLENLEALAANGSEAAENLNKISGTLSSPLIMLSLAQTLDAARATFVNTQQITNDLKGLTGDESFKSDLQRLIRVLGRLLSSSQELEQQLVALYAQAQLSEAQSPTSPSSAPSPAISPTNSSNPKEDDRVVTDESPTKPEN</sequence>
<dbReference type="Proteomes" id="UP001154265">
    <property type="component" value="Unassembled WGS sequence"/>
</dbReference>
<keyword evidence="2" id="KW-0472">Membrane</keyword>
<organism evidence="4 5">
    <name type="scientific">Candidatus Synechococcus calcipolaris G9</name>
    <dbReference type="NCBI Taxonomy" id="1497997"/>
    <lineage>
        <taxon>Bacteria</taxon>
        <taxon>Bacillati</taxon>
        <taxon>Cyanobacteriota</taxon>
        <taxon>Cyanophyceae</taxon>
        <taxon>Synechococcales</taxon>
        <taxon>Synechococcaceae</taxon>
        <taxon>Synechococcus</taxon>
    </lineage>
</organism>
<keyword evidence="2" id="KW-0812">Transmembrane</keyword>
<protein>
    <submittedName>
        <fullName evidence="4">MlaD family protein</fullName>
    </submittedName>
</protein>
<accession>A0ABT6F1H8</accession>